<feature type="transmembrane region" description="Helical" evidence="1">
    <location>
        <begin position="32"/>
        <end position="54"/>
    </location>
</feature>
<feature type="transmembrane region" description="Helical" evidence="1">
    <location>
        <begin position="137"/>
        <end position="155"/>
    </location>
</feature>
<dbReference type="STRING" id="990371.SAMN05421813_11731"/>
<dbReference type="EMBL" id="FNHH01000017">
    <property type="protein sequence ID" value="SDM61765.1"/>
    <property type="molecule type" value="Genomic_DNA"/>
</dbReference>
<organism evidence="3 4">
    <name type="scientific">Daejeonella rubra</name>
    <dbReference type="NCBI Taxonomy" id="990371"/>
    <lineage>
        <taxon>Bacteria</taxon>
        <taxon>Pseudomonadati</taxon>
        <taxon>Bacteroidota</taxon>
        <taxon>Sphingobacteriia</taxon>
        <taxon>Sphingobacteriales</taxon>
        <taxon>Sphingobacteriaceae</taxon>
        <taxon>Daejeonella</taxon>
    </lineage>
</organism>
<protein>
    <recommendedName>
        <fullName evidence="2">MASE11 domain-containing protein</fullName>
    </recommendedName>
</protein>
<name>A0A1G9UQD7_9SPHI</name>
<keyword evidence="4" id="KW-1185">Reference proteome</keyword>
<sequence length="168" mass="19179">MGLGSRYRAEIKRNCTHSEDSKRDLIFWRNKLFATTLIYLLPFCLIALLPGLYWTYKTGIYSIGIIDILAVISMFLLAFLRGINLAVRKIIFIACIYIFSIAIIYYLDVNGPGMLYLLAACIFSLLIFPSTKLFWPAWLNTLICISFWFLIWLELLPGNSGISSLSGQ</sequence>
<dbReference type="InterPro" id="IPR048437">
    <property type="entry name" value="MASE11"/>
</dbReference>
<keyword evidence="1" id="KW-0472">Membrane</keyword>
<accession>A0A1G9UQD7</accession>
<proteinExistence type="predicted"/>
<feature type="transmembrane region" description="Helical" evidence="1">
    <location>
        <begin position="90"/>
        <end position="107"/>
    </location>
</feature>
<gene>
    <name evidence="3" type="ORF">SAMN05421813_11731</name>
</gene>
<evidence type="ECO:0000259" key="2">
    <source>
        <dbReference type="Pfam" id="PF20969"/>
    </source>
</evidence>
<evidence type="ECO:0000313" key="4">
    <source>
        <dbReference type="Proteomes" id="UP000199226"/>
    </source>
</evidence>
<feature type="domain" description="MASE11" evidence="2">
    <location>
        <begin position="27"/>
        <end position="151"/>
    </location>
</feature>
<dbReference type="Pfam" id="PF20969">
    <property type="entry name" value="MASE11"/>
    <property type="match status" value="1"/>
</dbReference>
<dbReference type="OrthoDB" id="6231665at2"/>
<evidence type="ECO:0000313" key="3">
    <source>
        <dbReference type="EMBL" id="SDM61765.1"/>
    </source>
</evidence>
<keyword evidence="1" id="KW-1133">Transmembrane helix</keyword>
<dbReference type="AlphaFoldDB" id="A0A1G9UQD7"/>
<feature type="transmembrane region" description="Helical" evidence="1">
    <location>
        <begin position="113"/>
        <end position="130"/>
    </location>
</feature>
<reference evidence="4" key="1">
    <citation type="submission" date="2016-10" db="EMBL/GenBank/DDBJ databases">
        <authorList>
            <person name="Varghese N."/>
            <person name="Submissions S."/>
        </authorList>
    </citation>
    <scope>NUCLEOTIDE SEQUENCE [LARGE SCALE GENOMIC DNA]</scope>
    <source>
        <strain evidence="4">DSM 24536</strain>
    </source>
</reference>
<feature type="transmembrane region" description="Helical" evidence="1">
    <location>
        <begin position="60"/>
        <end position="83"/>
    </location>
</feature>
<evidence type="ECO:0000256" key="1">
    <source>
        <dbReference type="SAM" id="Phobius"/>
    </source>
</evidence>
<dbReference type="RefSeq" id="WP_143007740.1">
    <property type="nucleotide sequence ID" value="NZ_FNHH01000017.1"/>
</dbReference>
<dbReference type="Proteomes" id="UP000199226">
    <property type="component" value="Unassembled WGS sequence"/>
</dbReference>
<keyword evidence="1" id="KW-0812">Transmembrane</keyword>